<reference evidence="1 2" key="1">
    <citation type="submission" date="2018-10" db="EMBL/GenBank/DDBJ databases">
        <title>Genomic Encyclopedia of Archaeal and Bacterial Type Strains, Phase II (KMG-II): from individual species to whole genera.</title>
        <authorList>
            <person name="Goeker M."/>
        </authorList>
    </citation>
    <scope>NUCLEOTIDE SEQUENCE [LARGE SCALE GENOMIC DNA]</scope>
    <source>
        <strain evidence="1 2">DSM 29537</strain>
    </source>
</reference>
<sequence length="176" mass="20514">MEKLNKAVLFLMITLSFFSCGKQKAADFRKAILQEKQISHILIHEKGSESRKLDYLIQHDFNKALSVVDTQETEFDAIIKQIETLQPDDLTMGQQLKQTAIGYYKSLKELHLYSRQEIAQEITIKNAKGEQLDKELDRLLELSKEKRKLYQNVYEAERLFSNAMRKFNEANDLDPA</sequence>
<comment type="caution">
    <text evidence="1">The sequence shown here is derived from an EMBL/GenBank/DDBJ whole genome shotgun (WGS) entry which is preliminary data.</text>
</comment>
<organism evidence="1 2">
    <name type="scientific">Flavobacterium endophyticum</name>
    <dbReference type="NCBI Taxonomy" id="1540163"/>
    <lineage>
        <taxon>Bacteria</taxon>
        <taxon>Pseudomonadati</taxon>
        <taxon>Bacteroidota</taxon>
        <taxon>Flavobacteriia</taxon>
        <taxon>Flavobacteriales</taxon>
        <taxon>Flavobacteriaceae</taxon>
        <taxon>Flavobacterium</taxon>
    </lineage>
</organism>
<dbReference type="PROSITE" id="PS51257">
    <property type="entry name" value="PROKAR_LIPOPROTEIN"/>
    <property type="match status" value="1"/>
</dbReference>
<evidence type="ECO:0008006" key="3">
    <source>
        <dbReference type="Google" id="ProtNLM"/>
    </source>
</evidence>
<protein>
    <recommendedName>
        <fullName evidence="3">Cell-wall binding lipoprotein</fullName>
    </recommendedName>
</protein>
<dbReference type="AlphaFoldDB" id="A0A495MAX9"/>
<gene>
    <name evidence="1" type="ORF">CLV94_2051</name>
</gene>
<evidence type="ECO:0000313" key="1">
    <source>
        <dbReference type="EMBL" id="RKS23147.1"/>
    </source>
</evidence>
<name>A0A495MAX9_9FLAO</name>
<dbReference type="OrthoDB" id="762784at2"/>
<dbReference type="RefSeq" id="WP_121376372.1">
    <property type="nucleotide sequence ID" value="NZ_RBLC01000002.1"/>
</dbReference>
<accession>A0A495MAX9</accession>
<proteinExistence type="predicted"/>
<dbReference type="Proteomes" id="UP000277579">
    <property type="component" value="Unassembled WGS sequence"/>
</dbReference>
<evidence type="ECO:0000313" key="2">
    <source>
        <dbReference type="Proteomes" id="UP000277579"/>
    </source>
</evidence>
<dbReference type="EMBL" id="RBLC01000002">
    <property type="protein sequence ID" value="RKS23147.1"/>
    <property type="molecule type" value="Genomic_DNA"/>
</dbReference>
<keyword evidence="2" id="KW-1185">Reference proteome</keyword>